<organism evidence="1 2">
    <name type="scientific">Litorimonas taeanensis</name>
    <dbReference type="NCBI Taxonomy" id="568099"/>
    <lineage>
        <taxon>Bacteria</taxon>
        <taxon>Pseudomonadati</taxon>
        <taxon>Pseudomonadota</taxon>
        <taxon>Alphaproteobacteria</taxon>
        <taxon>Maricaulales</taxon>
        <taxon>Robiginitomaculaceae</taxon>
    </lineage>
</organism>
<dbReference type="InParanoid" id="A0A420WIH5"/>
<evidence type="ECO:0000313" key="1">
    <source>
        <dbReference type="EMBL" id="RKQ70756.1"/>
    </source>
</evidence>
<comment type="caution">
    <text evidence="1">The sequence shown here is derived from an EMBL/GenBank/DDBJ whole genome shotgun (WGS) entry which is preliminary data.</text>
</comment>
<reference evidence="1 2" key="1">
    <citation type="submission" date="2018-10" db="EMBL/GenBank/DDBJ databases">
        <title>Genomic Encyclopedia of Type Strains, Phase IV (KMG-IV): sequencing the most valuable type-strain genomes for metagenomic binning, comparative biology and taxonomic classification.</title>
        <authorList>
            <person name="Goeker M."/>
        </authorList>
    </citation>
    <scope>NUCLEOTIDE SEQUENCE [LARGE SCALE GENOMIC DNA]</scope>
    <source>
        <strain evidence="1 2">DSM 22008</strain>
    </source>
</reference>
<sequence>MMKVDLLLKLGSATASNLALILNHKLIVRDCSSISGDKREKTYTSPP</sequence>
<evidence type="ECO:0000313" key="2">
    <source>
        <dbReference type="Proteomes" id="UP000282211"/>
    </source>
</evidence>
<dbReference type="AlphaFoldDB" id="A0A420WIH5"/>
<dbReference type="Proteomes" id="UP000282211">
    <property type="component" value="Unassembled WGS sequence"/>
</dbReference>
<dbReference type="EMBL" id="RBII01000001">
    <property type="protein sequence ID" value="RKQ70756.1"/>
    <property type="molecule type" value="Genomic_DNA"/>
</dbReference>
<keyword evidence="2" id="KW-1185">Reference proteome</keyword>
<name>A0A420WIH5_9PROT</name>
<accession>A0A420WIH5</accession>
<gene>
    <name evidence="1" type="ORF">DES40_0055</name>
</gene>
<proteinExistence type="predicted"/>
<protein>
    <submittedName>
        <fullName evidence="1">Uncharacterized protein</fullName>
    </submittedName>
</protein>